<keyword evidence="3" id="KW-1185">Reference proteome</keyword>
<feature type="compositionally biased region" description="Low complexity" evidence="1">
    <location>
        <begin position="136"/>
        <end position="150"/>
    </location>
</feature>
<evidence type="ECO:0000256" key="1">
    <source>
        <dbReference type="SAM" id="MobiDB-lite"/>
    </source>
</evidence>
<feature type="region of interest" description="Disordered" evidence="1">
    <location>
        <begin position="115"/>
        <end position="150"/>
    </location>
</feature>
<feature type="region of interest" description="Disordered" evidence="1">
    <location>
        <begin position="1"/>
        <end position="45"/>
    </location>
</feature>
<gene>
    <name evidence="2" type="ORF">HBR001_LOCUS4546</name>
</gene>
<organism evidence="2 3">
    <name type="scientific">Hyaloperonospora brassicae</name>
    <name type="common">Brassica downy mildew</name>
    <name type="synonym">Peronospora brassicae</name>
    <dbReference type="NCBI Taxonomy" id="162125"/>
    <lineage>
        <taxon>Eukaryota</taxon>
        <taxon>Sar</taxon>
        <taxon>Stramenopiles</taxon>
        <taxon>Oomycota</taxon>
        <taxon>Peronosporomycetes</taxon>
        <taxon>Peronosporales</taxon>
        <taxon>Peronosporaceae</taxon>
        <taxon>Hyaloperonospora</taxon>
    </lineage>
</organism>
<feature type="compositionally biased region" description="Basic and acidic residues" evidence="1">
    <location>
        <begin position="20"/>
        <end position="29"/>
    </location>
</feature>
<evidence type="ECO:0000313" key="2">
    <source>
        <dbReference type="EMBL" id="CAI5729375.1"/>
    </source>
</evidence>
<proteinExistence type="predicted"/>
<dbReference type="EMBL" id="CANTFL010000988">
    <property type="protein sequence ID" value="CAI5729375.1"/>
    <property type="molecule type" value="Genomic_DNA"/>
</dbReference>
<accession>A0AAV0TYQ2</accession>
<feature type="compositionally biased region" description="Polar residues" evidence="1">
    <location>
        <begin position="1"/>
        <end position="17"/>
    </location>
</feature>
<comment type="caution">
    <text evidence="2">The sequence shown here is derived from an EMBL/GenBank/DDBJ whole genome shotgun (WGS) entry which is preliminary data.</text>
</comment>
<name>A0AAV0TYQ2_HYABA</name>
<reference evidence="2" key="1">
    <citation type="submission" date="2022-12" db="EMBL/GenBank/DDBJ databases">
        <authorList>
            <person name="Webb A."/>
        </authorList>
    </citation>
    <scope>NUCLEOTIDE SEQUENCE</scope>
    <source>
        <strain evidence="2">Hp1</strain>
    </source>
</reference>
<dbReference type="AlphaFoldDB" id="A0AAV0TYQ2"/>
<sequence length="171" mass="18562">MSASSNTMNTENINDTYTMAKEHDDRERASPAPTEEVATAARERGSEDVNKRILNALLGLEERVMRMEASQIKAEEDERMRGAIESGRFSSALGREFGRDTMTRDALGFAPAVRNTPLPHGPFQGSRDAPLLRQYAPPLGQPQAPQVGQAAAPTPAAACVPVGKYRVPDAR</sequence>
<protein>
    <submittedName>
        <fullName evidence="2">Uncharacterized protein</fullName>
    </submittedName>
</protein>
<evidence type="ECO:0000313" key="3">
    <source>
        <dbReference type="Proteomes" id="UP001162031"/>
    </source>
</evidence>
<dbReference type="Proteomes" id="UP001162031">
    <property type="component" value="Unassembled WGS sequence"/>
</dbReference>